<evidence type="ECO:0000313" key="3">
    <source>
        <dbReference type="Proteomes" id="UP001250698"/>
    </source>
</evidence>
<dbReference type="EMBL" id="JAWDJT010000002">
    <property type="protein sequence ID" value="MDU0369845.1"/>
    <property type="molecule type" value="Genomic_DNA"/>
</dbReference>
<feature type="domain" description="Fido" evidence="1">
    <location>
        <begin position="114"/>
        <end position="258"/>
    </location>
</feature>
<dbReference type="Pfam" id="PF13784">
    <property type="entry name" value="Fic_N"/>
    <property type="match status" value="1"/>
</dbReference>
<dbReference type="InterPro" id="IPR003812">
    <property type="entry name" value="Fido"/>
</dbReference>
<dbReference type="Gene3D" id="1.10.3290.10">
    <property type="entry name" value="Fido-like domain"/>
    <property type="match status" value="1"/>
</dbReference>
<accession>A0ABU3TET7</accession>
<protein>
    <submittedName>
        <fullName evidence="2">Fic/DOC family N-terminal domain-containing protein</fullName>
    </submittedName>
</protein>
<gene>
    <name evidence="2" type="ORF">ROI90_05510</name>
</gene>
<proteinExistence type="predicted"/>
<name>A0ABU3TET7_9BACT</name>
<organism evidence="2 3">
    <name type="scientific">Hymenobacter endophyticus</name>
    <dbReference type="NCBI Taxonomy" id="3076335"/>
    <lineage>
        <taxon>Bacteria</taxon>
        <taxon>Pseudomonadati</taxon>
        <taxon>Bacteroidota</taxon>
        <taxon>Cytophagia</taxon>
        <taxon>Cytophagales</taxon>
        <taxon>Hymenobacteraceae</taxon>
        <taxon>Hymenobacter</taxon>
    </lineage>
</organism>
<dbReference type="RefSeq" id="WP_315997333.1">
    <property type="nucleotide sequence ID" value="NZ_JAWDJT010000002.1"/>
</dbReference>
<keyword evidence="3" id="KW-1185">Reference proteome</keyword>
<dbReference type="InterPro" id="IPR036597">
    <property type="entry name" value="Fido-like_dom_sf"/>
</dbReference>
<dbReference type="InterPro" id="IPR040198">
    <property type="entry name" value="Fido_containing"/>
</dbReference>
<dbReference type="SUPFAM" id="SSF140931">
    <property type="entry name" value="Fic-like"/>
    <property type="match status" value="1"/>
</dbReference>
<dbReference type="PANTHER" id="PTHR13504:SF35">
    <property type="entry name" value="PROTEIN ADENYLYLTRANSFERASE SOFIC"/>
    <property type="match status" value="1"/>
</dbReference>
<dbReference type="PIRSF" id="PIRSF038925">
    <property type="entry name" value="AMP-prot_trans"/>
    <property type="match status" value="1"/>
</dbReference>
<dbReference type="PROSITE" id="PS51459">
    <property type="entry name" value="FIDO"/>
    <property type="match status" value="1"/>
</dbReference>
<sequence length="358" mass="40466">MPFRLTHPFDLPHLPPSADLEAPALLRAVAAARVELAELKGYSAAMPNPMLLLSPAIIRESVASSEIENIHTTIESALQQELFPEAERRDADKEVLRYGDAVRWGAGQLVTLPLSSRLIVGIQHRLLPHYGPGYRTTPNQIINSVTGEPVFTPPRAASIPELLSNWEHYINTEDTITDPLLRCAIGHYQFEAIHPFGDGNGRTGRILMVLHLVQEQLLAQPTLFISGYINRHRQEYYRLLLAVSAEGQWMDFLLFMLRGFQQQARATKDTLLAVVNQLHHFKQQVRQLPKRVPLELAEHLFARPITTPQQASIATGLHYKTTSRYLGYLAEAQLLENKPVGRYQFYLNRPLLELLNQG</sequence>
<dbReference type="Proteomes" id="UP001250698">
    <property type="component" value="Unassembled WGS sequence"/>
</dbReference>
<dbReference type="Pfam" id="PF02661">
    <property type="entry name" value="Fic"/>
    <property type="match status" value="1"/>
</dbReference>
<comment type="caution">
    <text evidence="2">The sequence shown here is derived from an EMBL/GenBank/DDBJ whole genome shotgun (WGS) entry which is preliminary data.</text>
</comment>
<dbReference type="PANTHER" id="PTHR13504">
    <property type="entry name" value="FIDO DOMAIN-CONTAINING PROTEIN DDB_G0283145"/>
    <property type="match status" value="1"/>
</dbReference>
<reference evidence="2 3" key="1">
    <citation type="submission" date="2023-10" db="EMBL/GenBank/DDBJ databases">
        <title>Hymenobacter endophyticus sp. nov., an isolate from the leaf tissues of wheat.</title>
        <authorList>
            <person name="Dai Y."/>
        </authorList>
    </citation>
    <scope>NUCLEOTIDE SEQUENCE [LARGE SCALE GENOMIC DNA]</scope>
    <source>
        <strain evidence="2 3">ZK17L-C2</strain>
    </source>
</reference>
<evidence type="ECO:0000313" key="2">
    <source>
        <dbReference type="EMBL" id="MDU0369845.1"/>
    </source>
</evidence>
<dbReference type="InterPro" id="IPR025758">
    <property type="entry name" value="Fic/DOC_N"/>
</dbReference>
<evidence type="ECO:0000259" key="1">
    <source>
        <dbReference type="PROSITE" id="PS51459"/>
    </source>
</evidence>
<dbReference type="InterPro" id="IPR026287">
    <property type="entry name" value="SoFic-like"/>
</dbReference>